<evidence type="ECO:0000256" key="1">
    <source>
        <dbReference type="ARBA" id="ARBA00022679"/>
    </source>
</evidence>
<dbReference type="GO" id="GO:0016779">
    <property type="term" value="F:nucleotidyltransferase activity"/>
    <property type="evidence" value="ECO:0007669"/>
    <property type="project" value="UniProtKB-KW"/>
</dbReference>
<dbReference type="PANTHER" id="PTHR43584">
    <property type="entry name" value="NUCLEOTIDYL TRANSFERASE"/>
    <property type="match status" value="1"/>
</dbReference>
<dbReference type="EMBL" id="VULQ01000012">
    <property type="protein sequence ID" value="MSS78501.1"/>
    <property type="molecule type" value="Genomic_DNA"/>
</dbReference>
<keyword evidence="2" id="KW-0548">Nucleotidyltransferase</keyword>
<organism evidence="4 5">
    <name type="scientific">Anaerococcus porci</name>
    <dbReference type="NCBI Taxonomy" id="2652269"/>
    <lineage>
        <taxon>Bacteria</taxon>
        <taxon>Bacillati</taxon>
        <taxon>Bacillota</taxon>
        <taxon>Tissierellia</taxon>
        <taxon>Tissierellales</taxon>
        <taxon>Peptoniphilaceae</taxon>
        <taxon>Anaerococcus</taxon>
    </lineage>
</organism>
<accession>A0A6N7VHZ5</accession>
<evidence type="ECO:0000313" key="4">
    <source>
        <dbReference type="EMBL" id="MSS78501.1"/>
    </source>
</evidence>
<reference evidence="4 5" key="1">
    <citation type="submission" date="2019-08" db="EMBL/GenBank/DDBJ databases">
        <title>In-depth cultivation of the pig gut microbiome towards novel bacterial diversity and tailored functional studies.</title>
        <authorList>
            <person name="Wylensek D."/>
            <person name="Hitch T.C.A."/>
            <person name="Clavel T."/>
        </authorList>
    </citation>
    <scope>NUCLEOTIDE SEQUENCE [LARGE SCALE GENOMIC DNA]</scope>
    <source>
        <strain evidence="4 5">WCA-380-WT-2B</strain>
    </source>
</reference>
<dbReference type="InterPro" id="IPR029044">
    <property type="entry name" value="Nucleotide-diphossugar_trans"/>
</dbReference>
<keyword evidence="5" id="KW-1185">Reference proteome</keyword>
<evidence type="ECO:0000313" key="5">
    <source>
        <dbReference type="Proteomes" id="UP000441925"/>
    </source>
</evidence>
<dbReference type="Pfam" id="PF12804">
    <property type="entry name" value="NTP_transf_3"/>
    <property type="match status" value="1"/>
</dbReference>
<dbReference type="PANTHER" id="PTHR43584:SF5">
    <property type="entry name" value="PROTEIN LICC"/>
    <property type="match status" value="1"/>
</dbReference>
<comment type="caution">
    <text evidence="4">The sequence shown here is derived from an EMBL/GenBank/DDBJ whole genome shotgun (WGS) entry which is preliminary data.</text>
</comment>
<feature type="domain" description="MobA-like NTP transferase" evidence="3">
    <location>
        <begin position="6"/>
        <end position="96"/>
    </location>
</feature>
<dbReference type="CDD" id="cd02523">
    <property type="entry name" value="PC_cytidylyltransferase"/>
    <property type="match status" value="1"/>
</dbReference>
<dbReference type="InterPro" id="IPR025877">
    <property type="entry name" value="MobA-like_NTP_Trfase"/>
</dbReference>
<dbReference type="RefSeq" id="WP_154541643.1">
    <property type="nucleotide sequence ID" value="NZ_VULQ01000012.1"/>
</dbReference>
<sequence length="287" mass="33970">MRVDNAIILAAGMSSRFAPLSFEKPKALIEVKGEILIERQIRQLKEAGVKEIIIVTGYKADRFSYLEKKFSVKLVYNEDYLIRNNNSSIYAVRDYLGNSYICSSDNYFLENPFEIEVDDSFYSSVYVEGYTDEWCIDTFDDGLIKNVKIGGKDSWIMLGYVFWSNDFSKKFISILKDEYDKEETFDKLWESIYIEHIDDLNMYIHKHPKNIIFEFDSLDELREFDNTYISDTRSNIIKNIAFKLKTKEKDIINIRPLKDKNKIQIGFTFEAKDKYRYYYGKDILEKI</sequence>
<proteinExistence type="predicted"/>
<evidence type="ECO:0000259" key="3">
    <source>
        <dbReference type="Pfam" id="PF12804"/>
    </source>
</evidence>
<dbReference type="Gene3D" id="3.90.550.10">
    <property type="entry name" value="Spore Coat Polysaccharide Biosynthesis Protein SpsA, Chain A"/>
    <property type="match status" value="1"/>
</dbReference>
<keyword evidence="1 4" id="KW-0808">Transferase</keyword>
<dbReference type="Proteomes" id="UP000441925">
    <property type="component" value="Unassembled WGS sequence"/>
</dbReference>
<dbReference type="InterPro" id="IPR050065">
    <property type="entry name" value="GlmU-like"/>
</dbReference>
<name>A0A6N7VHZ5_9FIRM</name>
<protein>
    <submittedName>
        <fullName evidence="4">NTP transferase domain-containing protein</fullName>
    </submittedName>
</protein>
<gene>
    <name evidence="4" type="ORF">FYJ26_08860</name>
</gene>
<dbReference type="AlphaFoldDB" id="A0A6N7VHZ5"/>
<evidence type="ECO:0000256" key="2">
    <source>
        <dbReference type="ARBA" id="ARBA00022695"/>
    </source>
</evidence>
<dbReference type="SUPFAM" id="SSF53448">
    <property type="entry name" value="Nucleotide-diphospho-sugar transferases"/>
    <property type="match status" value="1"/>
</dbReference>